<feature type="region of interest" description="Disordered" evidence="1">
    <location>
        <begin position="326"/>
        <end position="366"/>
    </location>
</feature>
<evidence type="ECO:0000256" key="1">
    <source>
        <dbReference type="SAM" id="MobiDB-lite"/>
    </source>
</evidence>
<proteinExistence type="predicted"/>
<keyword evidence="2" id="KW-0812">Transmembrane</keyword>
<sequence>MAEKKTKKTGKCGFAALLALLITGGLSGSLGILVAHLLTSHAGTYYLILFPTFVLALILGIGLRIGTAIGRCSRINVFTFLLVMLCVFGSYFSLLFLNQFHESLEPAPSLADEAVFLLHDGWNLAAELPFVSDYVRPITVPEVRKLFADSPVDSDDGQEASAQTRPHLASRVTAFFRDLPDQAFSQEKPVTIGTIFNLAVFVPIEGILSREGITRWEQEDSSWEKRLVFDERAVQPWMLWTVELLLLWLIVFLMTYKGTKNAFRRLEKRRRKHEQPGLDLGGRVTPGPAAYKIVPELDSDSESENETQKTAKTLKVKKEKGDGFFGFGRKKRRDEPETEPPDVVLFPEGDDVDHNDSPSRDQEEAEMKSLALILHHYAPERQEDLVRLMQQVGEVSEARARRLLKVPSLIARDITPQQANIAIEKFNQVQAQVKLITMEHLEQLQNKQRQSAQSPASKALSQRTAPSAAAAPDTRYALILRKFDPVRRKDVLELLSGLSGTPLVQLQQSLKTPALVLRDASKDEAAMIVQQFKTIQAEVKMLTMLELQKLMARK</sequence>
<feature type="transmembrane region" description="Helical" evidence="2">
    <location>
        <begin position="44"/>
        <end position="63"/>
    </location>
</feature>
<feature type="transmembrane region" description="Helical" evidence="2">
    <location>
        <begin position="237"/>
        <end position="256"/>
    </location>
</feature>
<feature type="transmembrane region" description="Helical" evidence="2">
    <location>
        <begin position="12"/>
        <end position="38"/>
    </location>
</feature>
<dbReference type="Proteomes" id="UP000229740">
    <property type="component" value="Unassembled WGS sequence"/>
</dbReference>
<reference evidence="3 4" key="1">
    <citation type="submission" date="2017-10" db="EMBL/GenBank/DDBJ databases">
        <title>Novel microbial diversity and functional potential in the marine mammal oral microbiome.</title>
        <authorList>
            <person name="Dudek N.K."/>
            <person name="Sun C.L."/>
            <person name="Burstein D."/>
            <person name="Kantor R.S."/>
            <person name="Aliaga Goltsman D.S."/>
            <person name="Bik E.M."/>
            <person name="Thomas B.C."/>
            <person name="Banfield J.F."/>
            <person name="Relman D.A."/>
        </authorList>
    </citation>
    <scope>NUCLEOTIDE SEQUENCE [LARGE SCALE GENOMIC DNA]</scope>
    <source>
        <strain evidence="3">DOLZORAL124_49_17</strain>
    </source>
</reference>
<comment type="caution">
    <text evidence="3">The sequence shown here is derived from an EMBL/GenBank/DDBJ whole genome shotgun (WGS) entry which is preliminary data.</text>
</comment>
<keyword evidence="2" id="KW-1133">Transmembrane helix</keyword>
<feature type="compositionally biased region" description="Basic and acidic residues" evidence="1">
    <location>
        <begin position="352"/>
        <end position="366"/>
    </location>
</feature>
<evidence type="ECO:0000256" key="2">
    <source>
        <dbReference type="SAM" id="Phobius"/>
    </source>
</evidence>
<feature type="compositionally biased region" description="Polar residues" evidence="1">
    <location>
        <begin position="446"/>
        <end position="465"/>
    </location>
</feature>
<organism evidence="3 4">
    <name type="scientific">candidate division KSB3 bacterium</name>
    <dbReference type="NCBI Taxonomy" id="2044937"/>
    <lineage>
        <taxon>Bacteria</taxon>
        <taxon>candidate division KSB3</taxon>
    </lineage>
</organism>
<evidence type="ECO:0000313" key="3">
    <source>
        <dbReference type="EMBL" id="PID56351.1"/>
    </source>
</evidence>
<accession>A0A2G6E3N2</accession>
<evidence type="ECO:0000313" key="4">
    <source>
        <dbReference type="Proteomes" id="UP000229740"/>
    </source>
</evidence>
<protein>
    <submittedName>
        <fullName evidence="3">Uncharacterized protein</fullName>
    </submittedName>
</protein>
<dbReference type="EMBL" id="PDPS01000035">
    <property type="protein sequence ID" value="PID56351.1"/>
    <property type="molecule type" value="Genomic_DNA"/>
</dbReference>
<gene>
    <name evidence="3" type="ORF">CSB45_11755</name>
</gene>
<feature type="region of interest" description="Disordered" evidence="1">
    <location>
        <begin position="446"/>
        <end position="468"/>
    </location>
</feature>
<keyword evidence="2" id="KW-0472">Membrane</keyword>
<feature type="transmembrane region" description="Helical" evidence="2">
    <location>
        <begin position="75"/>
        <end position="97"/>
    </location>
</feature>
<name>A0A2G6E3N2_9BACT</name>
<dbReference type="AlphaFoldDB" id="A0A2G6E3N2"/>